<evidence type="ECO:0000256" key="2">
    <source>
        <dbReference type="ARBA" id="ARBA00022679"/>
    </source>
</evidence>
<organism evidence="7 8">
    <name type="scientific">Alternaria atra</name>
    <dbReference type="NCBI Taxonomy" id="119953"/>
    <lineage>
        <taxon>Eukaryota</taxon>
        <taxon>Fungi</taxon>
        <taxon>Dikarya</taxon>
        <taxon>Ascomycota</taxon>
        <taxon>Pezizomycotina</taxon>
        <taxon>Dothideomycetes</taxon>
        <taxon>Pleosporomycetidae</taxon>
        <taxon>Pleosporales</taxon>
        <taxon>Pleosporineae</taxon>
        <taxon>Pleosporaceae</taxon>
        <taxon>Alternaria</taxon>
        <taxon>Alternaria sect. Ulocladioides</taxon>
    </lineage>
</organism>
<feature type="domain" description="PARP catalytic" evidence="6">
    <location>
        <begin position="1158"/>
        <end position="1375"/>
    </location>
</feature>
<dbReference type="Pfam" id="PF00644">
    <property type="entry name" value="PARP"/>
    <property type="match status" value="1"/>
</dbReference>
<evidence type="ECO:0000256" key="3">
    <source>
        <dbReference type="ARBA" id="ARBA00022695"/>
    </source>
</evidence>
<dbReference type="SUPFAM" id="SSF56399">
    <property type="entry name" value="ADP-ribosylation"/>
    <property type="match status" value="1"/>
</dbReference>
<dbReference type="Proteomes" id="UP000676310">
    <property type="component" value="Unassembled WGS sequence"/>
</dbReference>
<keyword evidence="1 5" id="KW-0328">Glycosyltransferase</keyword>
<dbReference type="GeneID" id="67014728"/>
<evidence type="ECO:0000256" key="4">
    <source>
        <dbReference type="ARBA" id="ARBA00023027"/>
    </source>
</evidence>
<dbReference type="RefSeq" id="XP_043166740.1">
    <property type="nucleotide sequence ID" value="XM_043310805.1"/>
</dbReference>
<protein>
    <recommendedName>
        <fullName evidence="5">Poly [ADP-ribose] polymerase</fullName>
        <shortName evidence="5">PARP</shortName>
        <ecNumber evidence="5">2.4.2.-</ecNumber>
    </recommendedName>
</protein>
<dbReference type="InterPro" id="IPR012317">
    <property type="entry name" value="Poly(ADP-ribose)pol_cat_dom"/>
</dbReference>
<dbReference type="PANTHER" id="PTHR21328">
    <property type="entry name" value="POLY ADP-RIBOSE POLYMERASE FAMILY, MEMBER PARP"/>
    <property type="match status" value="1"/>
</dbReference>
<evidence type="ECO:0000313" key="7">
    <source>
        <dbReference type="EMBL" id="CAG5153498.1"/>
    </source>
</evidence>
<dbReference type="EC" id="2.4.2.-" evidence="5"/>
<keyword evidence="8" id="KW-1185">Reference proteome</keyword>
<sequence length="1375" mass="153992">MDAAIILPTTAERCTDKRPRMSWAKRPIPLKNSVFFKKAKHGQEWHEEVEGTAGRLHPSDPQFPWGFVRNHTDTYLKKKGKISQEEADVRLSKLVQMHRARDVAIASVAHAMTAQSLSLLLLAETNVMYGSYWGLDTWLQSLIAANEGNPASTTHLEAQWARLLLPYATVGPSAAGYYLKGVTQALKEFEPRNMQNDLYKFAALLGRSIKDYAAQLEGLRLTSDWVAAKEAVDWMTKLDTLSTLDLSGSLRIETIFDEQFPAWRMWASWRPDVDRITHLSKLRSTWTSTIIDILALEGPDLITGTERTLRQGLIADYSEQRRWIHYRGLVIEVPELTRVCLAAVLGRLVRGLDTVSTSIPESESLFSLFRSLTIGRTITKSGLDLFDASLEITSTSKNDSFTAIRELWSEKQQISGIHVTSLQKLLSILEEPQATTFRELFLQDWLFYGFENCFRECQSVIREQINTPVWLRLLLELHTFCTAVKASVHIFPQLRPEFQAKIQEWPSEKRMTSIKEIYIAAQNVRLDEAQTRNPFVWIDPDIPSESILSTSSPQDKWGRHSLELLIEKHCLNHLLNMDATSNTVDRALRDILDVWENTIEGVDDSDRRMLAILVSRDIGDSAAHRCECIYELAIDLGLGQQSTSIRNMVRIVRVAENDSRQAIIALANILVTRKGCTQCWRALLYRWLDQDDKFEVVHGTALVDHLIQAMDTRTWLSFMQSLETLFNDLISYHTGEHALPSLLQPQLLSWVSRVDKFSRTLTTLEDLGGNPVAVRSILSSSTEPQRTENLAILSCLEKAEGKPSEAIIQRIIIWVSGRRSDLHEVKECLHKLLDATHETILACQEIYDAKSGFLDIPGLPTHEQAGLRKIFERDHVFYDGTCERYKSTLQADSSTLSSGTPHSQHTIAKKRYDIPLAVAEVMVAGWIQDDDVKPETKTVIDCFARLLNLEVYGGKIPETELLKATAFWDGIEAEIMREADRLELLKRTLKTKDPVGTTLLLEEYNVPDTSLLEDEILELPAGVIDLVELIGDDEVEMSFSLASHTELQRSAMGVPSAANNLLIRLCLDPYGNTPPRFCTHYDSDTDLETTQHLPWVCHETSKVPHEHVYSLPLEIRIPEIRTDIFTVDMLLSSVYNAACTGTLNLLPGCPIGRASSIKTILNALPKLSIIRDAVQISSVLAKYHADAEKLISWACTQFRGYITTASGLCRIKNLPKGTHQFVLANASPGLESTYLSRLPKSSSETTVLFHGTSLDRLPAILAQGLIVCSGTSLERTGAVHGKGIYLSDDPAFSFSYSTINSSWRNSALPSMRLMLGCEVVGKGSSVTHGIHVVKDAGSVMVRYIFLFPHNAVAPVANHVVTAMGSAMTALRTGVV</sequence>
<gene>
    <name evidence="7" type="ORF">ALTATR162_LOCUS3199</name>
</gene>
<dbReference type="Gene3D" id="3.90.228.10">
    <property type="match status" value="1"/>
</dbReference>
<accession>A0A8J2HZV4</accession>
<dbReference type="InterPro" id="IPR051838">
    <property type="entry name" value="ARTD_PARP"/>
</dbReference>
<evidence type="ECO:0000259" key="6">
    <source>
        <dbReference type="PROSITE" id="PS51059"/>
    </source>
</evidence>
<keyword evidence="4 5" id="KW-0520">NAD</keyword>
<reference evidence="7" key="1">
    <citation type="submission" date="2021-05" db="EMBL/GenBank/DDBJ databases">
        <authorList>
            <person name="Stam R."/>
        </authorList>
    </citation>
    <scope>NUCLEOTIDE SEQUENCE</scope>
    <source>
        <strain evidence="7">CS162</strain>
    </source>
</reference>
<keyword evidence="2 5" id="KW-0808">Transferase</keyword>
<evidence type="ECO:0000313" key="8">
    <source>
        <dbReference type="Proteomes" id="UP000676310"/>
    </source>
</evidence>
<dbReference type="GO" id="GO:0003950">
    <property type="term" value="F:NAD+ poly-ADP-ribosyltransferase activity"/>
    <property type="evidence" value="ECO:0007669"/>
    <property type="project" value="UniProtKB-UniRule"/>
</dbReference>
<name>A0A8J2HZV4_9PLEO</name>
<proteinExistence type="predicted"/>
<dbReference type="EMBL" id="CAJRGZ010000016">
    <property type="protein sequence ID" value="CAG5153498.1"/>
    <property type="molecule type" value="Genomic_DNA"/>
</dbReference>
<dbReference type="OrthoDB" id="109543at2759"/>
<evidence type="ECO:0000256" key="1">
    <source>
        <dbReference type="ARBA" id="ARBA00022676"/>
    </source>
</evidence>
<evidence type="ECO:0000256" key="5">
    <source>
        <dbReference type="RuleBase" id="RU362114"/>
    </source>
</evidence>
<dbReference type="PROSITE" id="PS51059">
    <property type="entry name" value="PARP_CATALYTIC"/>
    <property type="match status" value="1"/>
</dbReference>
<dbReference type="GO" id="GO:0016779">
    <property type="term" value="F:nucleotidyltransferase activity"/>
    <property type="evidence" value="ECO:0007669"/>
    <property type="project" value="UniProtKB-KW"/>
</dbReference>
<keyword evidence="3" id="KW-0548">Nucleotidyltransferase</keyword>
<comment type="caution">
    <text evidence="7">The sequence shown here is derived from an EMBL/GenBank/DDBJ whole genome shotgun (WGS) entry which is preliminary data.</text>
</comment>